<evidence type="ECO:0000256" key="13">
    <source>
        <dbReference type="ARBA" id="ARBA00022989"/>
    </source>
</evidence>
<evidence type="ECO:0000313" key="20">
    <source>
        <dbReference type="EMBL" id="KAF2299284.1"/>
    </source>
</evidence>
<protein>
    <recommendedName>
        <fullName evidence="17">4-hydroxybenzoate polyprenyltransferase, mitochondrial</fullName>
        <shortName evidence="17">4-HB polyprenyltransferase</shortName>
        <ecNumber evidence="17">2.5.1.39</ecNumber>
    </recommendedName>
    <alternativeName>
        <fullName evidence="17">Para-hydroxybenzoate--polyprenyltransferase</fullName>
        <shortName evidence="17">PHB:PPT</shortName>
        <shortName evidence="17">PHB:polyprenyltransferase</shortName>
    </alternativeName>
</protein>
<dbReference type="AlphaFoldDB" id="A0A6A6LE29"/>
<dbReference type="Gene3D" id="1.10.357.140">
    <property type="entry name" value="UbiA prenyltransferase"/>
    <property type="match status" value="1"/>
</dbReference>
<evidence type="ECO:0000256" key="14">
    <source>
        <dbReference type="ARBA" id="ARBA00023136"/>
    </source>
</evidence>
<keyword evidence="17" id="KW-0831">Ubiquinone biosynthesis</keyword>
<dbReference type="PROSITE" id="PS01032">
    <property type="entry name" value="PPM_1"/>
    <property type="match status" value="1"/>
</dbReference>
<reference evidence="20 21" key="1">
    <citation type="journal article" date="2020" name="Mol. Plant">
        <title>The Chromosome-Based Rubber Tree Genome Provides New Insights into Spurge Genome Evolution and Rubber Biosynthesis.</title>
        <authorList>
            <person name="Liu J."/>
            <person name="Shi C."/>
            <person name="Shi C.C."/>
            <person name="Li W."/>
            <person name="Zhang Q.J."/>
            <person name="Zhang Y."/>
            <person name="Li K."/>
            <person name="Lu H.F."/>
            <person name="Shi C."/>
            <person name="Zhu S.T."/>
            <person name="Xiao Z.Y."/>
            <person name="Nan H."/>
            <person name="Yue Y."/>
            <person name="Zhu X.G."/>
            <person name="Wu Y."/>
            <person name="Hong X.N."/>
            <person name="Fan G.Y."/>
            <person name="Tong Y."/>
            <person name="Zhang D."/>
            <person name="Mao C.L."/>
            <person name="Liu Y.L."/>
            <person name="Hao S.J."/>
            <person name="Liu W.Q."/>
            <person name="Lv M.Q."/>
            <person name="Zhang H.B."/>
            <person name="Liu Y."/>
            <person name="Hu-Tang G.R."/>
            <person name="Wang J.P."/>
            <person name="Wang J.H."/>
            <person name="Sun Y.H."/>
            <person name="Ni S.B."/>
            <person name="Chen W.B."/>
            <person name="Zhang X.C."/>
            <person name="Jiao Y.N."/>
            <person name="Eichler E.E."/>
            <person name="Li G.H."/>
            <person name="Liu X."/>
            <person name="Gao L.Z."/>
        </authorList>
    </citation>
    <scope>NUCLEOTIDE SEQUENCE [LARGE SCALE GENOMIC DNA]</scope>
    <source>
        <strain evidence="21">cv. GT1</strain>
        <tissue evidence="20">Leaf</tissue>
    </source>
</reference>
<dbReference type="InterPro" id="IPR030470">
    <property type="entry name" value="UbiA_prenylTrfase_CS"/>
</dbReference>
<dbReference type="PANTHER" id="PTHR11048:SF28">
    <property type="entry name" value="4-HYDROXYBENZOATE POLYPRENYLTRANSFERASE, MITOCHONDRIAL"/>
    <property type="match status" value="1"/>
</dbReference>
<evidence type="ECO:0000256" key="12">
    <source>
        <dbReference type="ARBA" id="ARBA00022912"/>
    </source>
</evidence>
<keyword evidence="17" id="KW-0414">Isoprene biosynthesis</keyword>
<comment type="similarity">
    <text evidence="5 17">Belongs to the UbiA prenyltransferase family.</text>
</comment>
<evidence type="ECO:0000259" key="19">
    <source>
        <dbReference type="PROSITE" id="PS51746"/>
    </source>
</evidence>
<comment type="subcellular location">
    <subcellularLocation>
        <location evidence="3">Membrane</location>
        <topology evidence="3">Multi-pass membrane protein</topology>
    </subcellularLocation>
    <subcellularLocation>
        <location evidence="4">Membrane</location>
        <topology evidence="4">Single-pass membrane protein</topology>
    </subcellularLocation>
    <subcellularLocation>
        <location evidence="17">Mitochondrion inner membrane</location>
        <topology evidence="17">Multi-pass membrane protein</topology>
        <orientation evidence="17">Matrix side</orientation>
    </subcellularLocation>
</comment>
<dbReference type="CDD" id="cd00143">
    <property type="entry name" value="PP2Cc"/>
    <property type="match status" value="1"/>
</dbReference>
<evidence type="ECO:0000256" key="16">
    <source>
        <dbReference type="ARBA" id="ARBA00050283"/>
    </source>
</evidence>
<dbReference type="InterPro" id="IPR000537">
    <property type="entry name" value="UbiA_prenyltransferase"/>
</dbReference>
<dbReference type="PROSITE" id="PS00943">
    <property type="entry name" value="UBIA"/>
    <property type="match status" value="1"/>
</dbReference>
<name>A0A6A6LE29_HEVBR</name>
<dbReference type="GO" id="GO:0008299">
    <property type="term" value="P:isoprenoid biosynthetic process"/>
    <property type="evidence" value="ECO:0007669"/>
    <property type="project" value="UniProtKB-UniRule"/>
</dbReference>
<evidence type="ECO:0000256" key="2">
    <source>
        <dbReference type="ARBA" id="ARBA00001946"/>
    </source>
</evidence>
<comment type="pathway">
    <text evidence="17">Cofactor biosynthesis; ubiquinone biosynthesis.</text>
</comment>
<dbReference type="Proteomes" id="UP000467840">
    <property type="component" value="Chromosome 1"/>
</dbReference>
<evidence type="ECO:0000256" key="11">
    <source>
        <dbReference type="ARBA" id="ARBA00022842"/>
    </source>
</evidence>
<feature type="domain" description="PPM-type phosphatase" evidence="19">
    <location>
        <begin position="54"/>
        <end position="342"/>
    </location>
</feature>
<comment type="catalytic activity">
    <reaction evidence="17">
        <text>an all-trans-polyprenyl diphosphate + 4-hydroxybenzoate = a 4-hydroxy-3-(all-trans-polyprenyl)benzoate + diphosphate</text>
        <dbReference type="Rhea" id="RHEA:44504"/>
        <dbReference type="Rhea" id="RHEA-COMP:9514"/>
        <dbReference type="Rhea" id="RHEA-COMP:9564"/>
        <dbReference type="ChEBI" id="CHEBI:17879"/>
        <dbReference type="ChEBI" id="CHEBI:33019"/>
        <dbReference type="ChEBI" id="CHEBI:58914"/>
        <dbReference type="ChEBI" id="CHEBI:78396"/>
        <dbReference type="EC" id="2.5.1.39"/>
    </reaction>
</comment>
<evidence type="ECO:0000256" key="4">
    <source>
        <dbReference type="ARBA" id="ARBA00004167"/>
    </source>
</evidence>
<dbReference type="Pfam" id="PF01040">
    <property type="entry name" value="UbiA"/>
    <property type="match status" value="1"/>
</dbReference>
<dbReference type="InterPro" id="IPR044878">
    <property type="entry name" value="UbiA_sf"/>
</dbReference>
<evidence type="ECO:0000256" key="9">
    <source>
        <dbReference type="ARBA" id="ARBA00022723"/>
    </source>
</evidence>
<dbReference type="SUPFAM" id="SSF81606">
    <property type="entry name" value="PP2C-like"/>
    <property type="match status" value="1"/>
</dbReference>
<dbReference type="Gene3D" id="3.60.40.10">
    <property type="entry name" value="PPM-type phosphatase domain"/>
    <property type="match status" value="1"/>
</dbReference>
<keyword evidence="12 18" id="KW-0904">Protein phosphatase</keyword>
<dbReference type="FunFam" id="1.10.357.140:FF:000003">
    <property type="entry name" value="4-hydroxybenzoate polyprenyltransferase, mitochondrial"/>
    <property type="match status" value="1"/>
</dbReference>
<keyword evidence="21" id="KW-1185">Reference proteome</keyword>
<keyword evidence="15" id="KW-0464">Manganese</keyword>
<dbReference type="InterPro" id="IPR001932">
    <property type="entry name" value="PPM-type_phosphatase-like_dom"/>
</dbReference>
<dbReference type="Gene3D" id="1.20.120.1780">
    <property type="entry name" value="UbiA prenyltransferase"/>
    <property type="match status" value="1"/>
</dbReference>
<dbReference type="GO" id="GO:0046872">
    <property type="term" value="F:metal ion binding"/>
    <property type="evidence" value="ECO:0007669"/>
    <property type="project" value="UniProtKB-KW"/>
</dbReference>
<dbReference type="HAMAP" id="MF_01635">
    <property type="entry name" value="UbiA"/>
    <property type="match status" value="1"/>
</dbReference>
<dbReference type="SMART" id="SM00332">
    <property type="entry name" value="PP2Cc"/>
    <property type="match status" value="1"/>
</dbReference>
<evidence type="ECO:0000313" key="21">
    <source>
        <dbReference type="Proteomes" id="UP000467840"/>
    </source>
</evidence>
<keyword evidence="11" id="KW-0460">Magnesium</keyword>
<evidence type="ECO:0000256" key="15">
    <source>
        <dbReference type="ARBA" id="ARBA00023211"/>
    </source>
</evidence>
<sequence length="686" mass="75526">MPQLERFLLTKLHCGTSSLKSSTKNNLLPVRAKSQCSAIAIDAPSSLTDVDGIRWGSASLQGPREEMEDDIIIRSDGLDGFSFAGVFDGHGGISSVKFLRDELYKEFVAALQGGLLLSGKDFNVIRNAIKEVFEDVDAKLLNWLETIGEEDESGSTATVMFIGKNVLIISHIGDSCAVLSRSGKAEVLTDSHRPIGSNKASLQEIRRIREAGGWIVNGRICGDIAVSRAFGDVRFKTKKNEMVQKGVEEGRWSEKFGSRVQFNGDLVIASPDVFQVALGSDVEFIILASDGLWDYMNSSDAVNFVRNQLRQHGDVQIACEELARTALDLRSQDNVSIVIADLGQTDWQTLPLQQQNLFYELGQAFATVDYVGSNPGHLPDFKMMTLFGCGALLLRGAGCTINDLIDRDIDTKVERTKLRPVASGLLSPFQGRCFLGFQLLLGLGILLQLNDYSRILGASSLLLVFSYPLMKRLTFWPQAYLGLTFNWGALLGWSAIKGSLDPAIVLPLYMSGVFWTLVYDTIYAHQDKEDDLKVGVKSTALRFGDSTKEWITGFGIACISSLALSGVNANIAMDLLDLVVVTVNNCRGSYLKMISMQCKQDLDLLRFRQVFIGVFLVEFSSLMSVISWPNEALSLFCELQARKREPTDVNLLSILSSCALLGALDLGRWIHEFVIVFTCHLLLCVG</sequence>
<gene>
    <name evidence="20" type="ORF">GH714_031287</name>
</gene>
<evidence type="ECO:0000256" key="6">
    <source>
        <dbReference type="ARBA" id="ARBA00006702"/>
    </source>
</evidence>
<evidence type="ECO:0000256" key="10">
    <source>
        <dbReference type="ARBA" id="ARBA00022801"/>
    </source>
</evidence>
<dbReference type="CDD" id="cd13959">
    <property type="entry name" value="PT_UbiA_COQ2"/>
    <property type="match status" value="1"/>
</dbReference>
<dbReference type="UniPathway" id="UPA00232"/>
<dbReference type="InterPro" id="IPR006370">
    <property type="entry name" value="HB_polyprenyltransferase-like"/>
</dbReference>
<keyword evidence="7 17" id="KW-0808">Transferase</keyword>
<accession>A0A6A6LE29</accession>
<comment type="cofactor">
    <cofactor evidence="2 17">
        <name>Mg(2+)</name>
        <dbReference type="ChEBI" id="CHEBI:18420"/>
    </cofactor>
</comment>
<dbReference type="GO" id="GO:0102930">
    <property type="term" value="F:4-hydroxybenzoate geranyltransferase activity"/>
    <property type="evidence" value="ECO:0007669"/>
    <property type="project" value="UniProtKB-EC"/>
</dbReference>
<keyword evidence="17" id="KW-0999">Mitochondrion inner membrane</keyword>
<keyword evidence="17" id="KW-0496">Mitochondrion</keyword>
<feature type="transmembrane region" description="Helical" evidence="17">
    <location>
        <begin position="479"/>
        <end position="496"/>
    </location>
</feature>
<keyword evidence="9" id="KW-0479">Metal-binding</keyword>
<comment type="similarity">
    <text evidence="6 18">Belongs to the PP2C family.</text>
</comment>
<comment type="cofactor">
    <cofactor evidence="1">
        <name>Mn(2+)</name>
        <dbReference type="ChEBI" id="CHEBI:29035"/>
    </cofactor>
</comment>
<evidence type="ECO:0000256" key="3">
    <source>
        <dbReference type="ARBA" id="ARBA00004141"/>
    </source>
</evidence>
<dbReference type="GO" id="GO:0006744">
    <property type="term" value="P:ubiquinone biosynthetic process"/>
    <property type="evidence" value="ECO:0007669"/>
    <property type="project" value="UniProtKB-UniRule"/>
</dbReference>
<evidence type="ECO:0000256" key="8">
    <source>
        <dbReference type="ARBA" id="ARBA00022692"/>
    </source>
</evidence>
<dbReference type="FunFam" id="1.20.120.1780:FF:000001">
    <property type="entry name" value="4-hydroxybenzoate octaprenyltransferase"/>
    <property type="match status" value="1"/>
</dbReference>
<dbReference type="FunFam" id="3.60.40.10:FF:000049">
    <property type="entry name" value="Protein phosphatase 2C 57"/>
    <property type="match status" value="1"/>
</dbReference>
<evidence type="ECO:0000256" key="18">
    <source>
        <dbReference type="RuleBase" id="RU003465"/>
    </source>
</evidence>
<proteinExistence type="inferred from homology"/>
<keyword evidence="10 18" id="KW-0378">Hydrolase</keyword>
<feature type="transmembrane region" description="Helical" evidence="17">
    <location>
        <begin position="502"/>
        <end position="523"/>
    </location>
</feature>
<dbReference type="Pfam" id="PF00481">
    <property type="entry name" value="PP2C"/>
    <property type="match status" value="1"/>
</dbReference>
<dbReference type="GO" id="GO:0005743">
    <property type="term" value="C:mitochondrial inner membrane"/>
    <property type="evidence" value="ECO:0007669"/>
    <property type="project" value="UniProtKB-SubCell"/>
</dbReference>
<dbReference type="GO" id="GO:0008412">
    <property type="term" value="F:4-hydroxybenzoate polyprenyltransferase activity"/>
    <property type="evidence" value="ECO:0007669"/>
    <property type="project" value="UniProtKB-EC"/>
</dbReference>
<dbReference type="GO" id="GO:0004721">
    <property type="term" value="F:phosphoprotein phosphatase activity"/>
    <property type="evidence" value="ECO:0007669"/>
    <property type="project" value="UniProtKB-KW"/>
</dbReference>
<evidence type="ECO:0000256" key="5">
    <source>
        <dbReference type="ARBA" id="ARBA00005985"/>
    </source>
</evidence>
<dbReference type="InterPro" id="IPR000222">
    <property type="entry name" value="PP2C_BS"/>
</dbReference>
<comment type="catalytic activity">
    <reaction evidence="16">
        <text>4-hydroxybenzoate + (2E)-geranyl diphosphate = 3-geranyl-4-hydroxybenzoate + diphosphate</text>
        <dbReference type="Rhea" id="RHEA:27854"/>
        <dbReference type="ChEBI" id="CHEBI:17879"/>
        <dbReference type="ChEBI" id="CHEBI:33019"/>
        <dbReference type="ChEBI" id="CHEBI:58057"/>
        <dbReference type="ChEBI" id="CHEBI:60878"/>
        <dbReference type="EC" id="2.5.1.93"/>
    </reaction>
</comment>
<evidence type="ECO:0000256" key="1">
    <source>
        <dbReference type="ARBA" id="ARBA00001936"/>
    </source>
</evidence>
<dbReference type="PROSITE" id="PS51746">
    <property type="entry name" value="PPM_2"/>
    <property type="match status" value="1"/>
</dbReference>
<organism evidence="20 21">
    <name type="scientific">Hevea brasiliensis</name>
    <name type="common">Para rubber tree</name>
    <name type="synonym">Siphonia brasiliensis</name>
    <dbReference type="NCBI Taxonomy" id="3981"/>
    <lineage>
        <taxon>Eukaryota</taxon>
        <taxon>Viridiplantae</taxon>
        <taxon>Streptophyta</taxon>
        <taxon>Embryophyta</taxon>
        <taxon>Tracheophyta</taxon>
        <taxon>Spermatophyta</taxon>
        <taxon>Magnoliopsida</taxon>
        <taxon>eudicotyledons</taxon>
        <taxon>Gunneridae</taxon>
        <taxon>Pentapetalae</taxon>
        <taxon>rosids</taxon>
        <taxon>fabids</taxon>
        <taxon>Malpighiales</taxon>
        <taxon>Euphorbiaceae</taxon>
        <taxon>Crotonoideae</taxon>
        <taxon>Micrandreae</taxon>
        <taxon>Hevea</taxon>
    </lineage>
</organism>
<keyword evidence="13 17" id="KW-1133">Transmembrane helix</keyword>
<dbReference type="EC" id="2.5.1.39" evidence="17"/>
<dbReference type="PANTHER" id="PTHR11048">
    <property type="entry name" value="PRENYLTRANSFERASES"/>
    <property type="match status" value="1"/>
</dbReference>
<comment type="function">
    <text evidence="17">Catalyzes the prenylation of para-hydroxybenzoate (PHB) with an all-trans polyprenyl group. Mediates the second step in the final reaction sequence of coenzyme Q (CoQ) biosynthesis, which is the condensation of the polyisoprenoid side chain with PHB, generating the first membrane-bound Q intermediate.</text>
</comment>
<evidence type="ECO:0000256" key="7">
    <source>
        <dbReference type="ARBA" id="ARBA00022679"/>
    </source>
</evidence>
<keyword evidence="14 17" id="KW-0472">Membrane</keyword>
<evidence type="ECO:0000256" key="17">
    <source>
        <dbReference type="HAMAP-Rule" id="MF_03189"/>
    </source>
</evidence>
<dbReference type="InterPro" id="IPR036457">
    <property type="entry name" value="PPM-type-like_dom_sf"/>
</dbReference>
<comment type="caution">
    <text evidence="20">The sequence shown here is derived from an EMBL/GenBank/DDBJ whole genome shotgun (WGS) entry which is preliminary data.</text>
</comment>
<dbReference type="InterPro" id="IPR039653">
    <property type="entry name" value="Prenyltransferase"/>
</dbReference>
<dbReference type="EMBL" id="JAAGAX010000011">
    <property type="protein sequence ID" value="KAF2299284.1"/>
    <property type="molecule type" value="Genomic_DNA"/>
</dbReference>
<keyword evidence="8 17" id="KW-0812">Transmembrane</keyword>